<sequence length="457" mass="50497">MKKTLLLTCSLIASLLLSNTNLLAQYNKDLQIFSWSSPRSKGALTDSETVRFTIKNIGLEAVSNFTVGFSQDGGDTFKEETVTSTINPGGYLVYTFSSNYAVVGTDGATYIITGKITLDGDEDLSNNEHTEEVKNYLIGDVDDEPFQISSFPYSHSSEYVYYINNYGTGFSISNYMQAEDIVYSFTTTENQMYVDASVEASYAGSFAPKPGIALINEKPSTFDKYYPDLDVELATGYDTWIASFSDGYCYAAQTYYLVVDKWTDYSCHYELNVNLYRQHDFKAFSFESLNVNGEIDYNNRIVTLTVPKGTDLSSLVATYALPANTEVQVNDITQTSGSTVVDFTNDVTYTINQTVNPFATQTWTIKVAEDISSAITDKSNTTITVSPNPASTMIQVLGDGATVFDKITIFNTSGVEVISKENYKAGQPIAIESLTSGIYIVKTEISNTQKTSRFIKK</sequence>
<dbReference type="InterPro" id="IPR026444">
    <property type="entry name" value="Secre_tail"/>
</dbReference>
<dbReference type="Gene3D" id="2.60.40.10">
    <property type="entry name" value="Immunoglobulins"/>
    <property type="match status" value="1"/>
</dbReference>
<accession>A0AAE3SJ94</accession>
<feature type="signal peptide" evidence="1">
    <location>
        <begin position="1"/>
        <end position="24"/>
    </location>
</feature>
<feature type="chain" id="PRO_5041933459" evidence="1">
    <location>
        <begin position="25"/>
        <end position="457"/>
    </location>
</feature>
<keyword evidence="1" id="KW-0732">Signal</keyword>
<name>A0AAE3SJ94_9BACT</name>
<evidence type="ECO:0000259" key="2">
    <source>
        <dbReference type="Pfam" id="PF18962"/>
    </source>
</evidence>
<reference evidence="3" key="1">
    <citation type="submission" date="2022-10" db="EMBL/GenBank/DDBJ databases">
        <authorList>
            <person name="Yu W.X."/>
        </authorList>
    </citation>
    <scope>NUCLEOTIDE SEQUENCE</scope>
    <source>
        <strain evidence="3">D04</strain>
    </source>
</reference>
<dbReference type="Pfam" id="PF18962">
    <property type="entry name" value="Por_Secre_tail"/>
    <property type="match status" value="1"/>
</dbReference>
<dbReference type="NCBIfam" id="TIGR04183">
    <property type="entry name" value="Por_Secre_tail"/>
    <property type="match status" value="1"/>
</dbReference>
<evidence type="ECO:0000313" key="4">
    <source>
        <dbReference type="Proteomes" id="UP001207408"/>
    </source>
</evidence>
<evidence type="ECO:0000313" key="3">
    <source>
        <dbReference type="EMBL" id="MCW3804115.1"/>
    </source>
</evidence>
<dbReference type="EMBL" id="JAPDPI010000001">
    <property type="protein sequence ID" value="MCW3804115.1"/>
    <property type="molecule type" value="Genomic_DNA"/>
</dbReference>
<dbReference type="RefSeq" id="WP_301197338.1">
    <property type="nucleotide sequence ID" value="NZ_JAPDPI010000001.1"/>
</dbReference>
<dbReference type="Proteomes" id="UP001207408">
    <property type="component" value="Unassembled WGS sequence"/>
</dbReference>
<evidence type="ECO:0000256" key="1">
    <source>
        <dbReference type="SAM" id="SignalP"/>
    </source>
</evidence>
<proteinExistence type="predicted"/>
<dbReference type="AlphaFoldDB" id="A0AAE3SJ94"/>
<gene>
    <name evidence="3" type="ORF">OM074_00690</name>
</gene>
<dbReference type="InterPro" id="IPR013783">
    <property type="entry name" value="Ig-like_fold"/>
</dbReference>
<dbReference type="Gene3D" id="2.60.40.2340">
    <property type="match status" value="1"/>
</dbReference>
<organism evidence="3 4">
    <name type="scientific">Plebeiibacterium marinum</name>
    <dbReference type="NCBI Taxonomy" id="2992111"/>
    <lineage>
        <taxon>Bacteria</taxon>
        <taxon>Pseudomonadati</taxon>
        <taxon>Bacteroidota</taxon>
        <taxon>Bacteroidia</taxon>
        <taxon>Marinilabiliales</taxon>
        <taxon>Marinilabiliaceae</taxon>
        <taxon>Plebeiibacterium</taxon>
    </lineage>
</organism>
<feature type="domain" description="Secretion system C-terminal sorting" evidence="2">
    <location>
        <begin position="386"/>
        <end position="455"/>
    </location>
</feature>
<keyword evidence="4" id="KW-1185">Reference proteome</keyword>
<protein>
    <submittedName>
        <fullName evidence="3">T9SS type A sorting domain-containing protein</fullName>
    </submittedName>
</protein>
<comment type="caution">
    <text evidence="3">The sequence shown here is derived from an EMBL/GenBank/DDBJ whole genome shotgun (WGS) entry which is preliminary data.</text>
</comment>